<accession>A0ABV9CHD6</accession>
<evidence type="ECO:0000313" key="2">
    <source>
        <dbReference type="Proteomes" id="UP001596004"/>
    </source>
</evidence>
<organism evidence="1 2">
    <name type="scientific">Sphaerisporangium dianthi</name>
    <dbReference type="NCBI Taxonomy" id="1436120"/>
    <lineage>
        <taxon>Bacteria</taxon>
        <taxon>Bacillati</taxon>
        <taxon>Actinomycetota</taxon>
        <taxon>Actinomycetes</taxon>
        <taxon>Streptosporangiales</taxon>
        <taxon>Streptosporangiaceae</taxon>
        <taxon>Sphaerisporangium</taxon>
    </lineage>
</organism>
<reference evidence="2" key="1">
    <citation type="journal article" date="2019" name="Int. J. Syst. Evol. Microbiol.">
        <title>The Global Catalogue of Microorganisms (GCM) 10K type strain sequencing project: providing services to taxonomists for standard genome sequencing and annotation.</title>
        <authorList>
            <consortium name="The Broad Institute Genomics Platform"/>
            <consortium name="The Broad Institute Genome Sequencing Center for Infectious Disease"/>
            <person name="Wu L."/>
            <person name="Ma J."/>
        </authorList>
    </citation>
    <scope>NUCLEOTIDE SEQUENCE [LARGE SCALE GENOMIC DNA]</scope>
    <source>
        <strain evidence="2">CGMCC 4.7132</strain>
    </source>
</reference>
<dbReference type="Proteomes" id="UP001596004">
    <property type="component" value="Unassembled WGS sequence"/>
</dbReference>
<proteinExistence type="predicted"/>
<keyword evidence="2" id="KW-1185">Reference proteome</keyword>
<dbReference type="RefSeq" id="WP_380841408.1">
    <property type="nucleotide sequence ID" value="NZ_JBHSFP010000010.1"/>
</dbReference>
<gene>
    <name evidence="1" type="ORF">ACFO60_17490</name>
</gene>
<evidence type="ECO:0000313" key="1">
    <source>
        <dbReference type="EMBL" id="MFC4532571.1"/>
    </source>
</evidence>
<dbReference type="EMBL" id="JBHSFP010000010">
    <property type="protein sequence ID" value="MFC4532571.1"/>
    <property type="molecule type" value="Genomic_DNA"/>
</dbReference>
<sequence length="162" mass="16968">MDSDVDEVLVADIARTMVAEVRPAELPTFRAVSKAYFADPARSLAGGNGGGGPLRIGDTGIVLLLTPVALAAATEVAQYLFSETIRPSVRRGGAAIRRLFRGAGTAAEPAEVPVELTGEQWAQVHRIVVDVAHRCGVEHDMAQVMADAVVGAGRRAGSIDPR</sequence>
<comment type="caution">
    <text evidence="1">The sequence shown here is derived from an EMBL/GenBank/DDBJ whole genome shotgun (WGS) entry which is preliminary data.</text>
</comment>
<protein>
    <submittedName>
        <fullName evidence="1">Uncharacterized protein</fullName>
    </submittedName>
</protein>
<name>A0ABV9CHD6_9ACTN</name>